<dbReference type="PROSITE" id="PS51085">
    <property type="entry name" value="2FE2S_FER_2"/>
    <property type="match status" value="1"/>
</dbReference>
<dbReference type="PANTHER" id="PTHR24960">
    <property type="entry name" value="PHOTOSYSTEM I IRON-SULFUR CENTER-RELATED"/>
    <property type="match status" value="1"/>
</dbReference>
<keyword evidence="1" id="KW-0004">4Fe-4S</keyword>
<dbReference type="Pfam" id="PF10588">
    <property type="entry name" value="NADH-G_4Fe-4S_3"/>
    <property type="match status" value="1"/>
</dbReference>
<feature type="domain" description="4Fe-4S His(Cys)3-ligated-type" evidence="8">
    <location>
        <begin position="78"/>
        <end position="117"/>
    </location>
</feature>
<dbReference type="CDD" id="cd00368">
    <property type="entry name" value="Molybdopterin-Binding"/>
    <property type="match status" value="1"/>
</dbReference>
<dbReference type="Pfam" id="PF13510">
    <property type="entry name" value="Fer2_4"/>
    <property type="match status" value="1"/>
</dbReference>
<dbReference type="SMART" id="SM00929">
    <property type="entry name" value="NADH-G_4Fe-4S_3"/>
    <property type="match status" value="1"/>
</dbReference>
<dbReference type="Gene3D" id="3.10.20.740">
    <property type="match status" value="1"/>
</dbReference>
<dbReference type="InterPro" id="IPR017900">
    <property type="entry name" value="4Fe4S_Fe_S_CS"/>
</dbReference>
<dbReference type="InterPro" id="IPR006963">
    <property type="entry name" value="Mopterin_OxRdtase_4Fe-4S_dom"/>
</dbReference>
<keyword evidence="2" id="KW-0479">Metal-binding</keyword>
<dbReference type="SUPFAM" id="SSF53706">
    <property type="entry name" value="Formate dehydrogenase/DMSO reductase, domains 1-3"/>
    <property type="match status" value="1"/>
</dbReference>
<dbReference type="InterPro" id="IPR019574">
    <property type="entry name" value="NADH_UbQ_OxRdtase_Gsu_4Fe4S-bd"/>
</dbReference>
<keyword evidence="3" id="KW-0408">Iron</keyword>
<dbReference type="PROSITE" id="PS51839">
    <property type="entry name" value="4FE4S_HC3"/>
    <property type="match status" value="1"/>
</dbReference>
<evidence type="ECO:0000259" key="6">
    <source>
        <dbReference type="PROSITE" id="PS51379"/>
    </source>
</evidence>
<keyword evidence="9" id="KW-0560">Oxidoreductase</keyword>
<dbReference type="NCBIfam" id="NF006305">
    <property type="entry name" value="PRK08493.1"/>
    <property type="match status" value="1"/>
</dbReference>
<protein>
    <submittedName>
        <fullName evidence="9">NADH-quinone oxidoreductase subunit G</fullName>
        <ecNumber evidence="9">1.6.5.11</ecNumber>
    </submittedName>
</protein>
<dbReference type="InterPro" id="IPR050157">
    <property type="entry name" value="PSI_iron-sulfur_center"/>
</dbReference>
<dbReference type="Gene3D" id="2.20.25.90">
    <property type="entry name" value="ADC-like domains"/>
    <property type="match status" value="1"/>
</dbReference>
<feature type="domain" description="4Fe-4S ferredoxin-type" evidence="6">
    <location>
        <begin position="136"/>
        <end position="165"/>
    </location>
</feature>
<dbReference type="EC" id="1.6.5.11" evidence="9"/>
<dbReference type="SUPFAM" id="SSF54292">
    <property type="entry name" value="2Fe-2S ferredoxin-like"/>
    <property type="match status" value="1"/>
</dbReference>
<name>A0ABT0TUG3_9HELI</name>
<evidence type="ECO:0000313" key="9">
    <source>
        <dbReference type="EMBL" id="MCL9819434.1"/>
    </source>
</evidence>
<keyword evidence="10" id="KW-1185">Reference proteome</keyword>
<dbReference type="InterPro" id="IPR017896">
    <property type="entry name" value="4Fe4S_Fe-S-bd"/>
</dbReference>
<evidence type="ECO:0000259" key="5">
    <source>
        <dbReference type="PROSITE" id="PS51085"/>
    </source>
</evidence>
<feature type="domain" description="2Fe-2S ferredoxin-type" evidence="5">
    <location>
        <begin position="2"/>
        <end position="80"/>
    </location>
</feature>
<proteinExistence type="predicted"/>
<evidence type="ECO:0000256" key="4">
    <source>
        <dbReference type="ARBA" id="ARBA00023014"/>
    </source>
</evidence>
<reference evidence="9" key="1">
    <citation type="submission" date="2022-06" db="EMBL/GenBank/DDBJ databases">
        <title>Helicobacter colisuis sp. nov.</title>
        <authorList>
            <person name="Papic B."/>
            <person name="Gruntar I."/>
        </authorList>
    </citation>
    <scope>NUCLEOTIDE SEQUENCE</scope>
    <source>
        <strain evidence="9">11154-15</strain>
    </source>
</reference>
<dbReference type="EMBL" id="JAMOKX010000003">
    <property type="protein sequence ID" value="MCL9819434.1"/>
    <property type="molecule type" value="Genomic_DNA"/>
</dbReference>
<dbReference type="GO" id="GO:0016491">
    <property type="term" value="F:oxidoreductase activity"/>
    <property type="evidence" value="ECO:0007669"/>
    <property type="project" value="UniProtKB-KW"/>
</dbReference>
<gene>
    <name evidence="9" type="ORF">NCR95_04515</name>
</gene>
<accession>A0ABT0TUG3</accession>
<dbReference type="PROSITE" id="PS51379">
    <property type="entry name" value="4FE4S_FER_2"/>
    <property type="match status" value="2"/>
</dbReference>
<dbReference type="SUPFAM" id="SSF54862">
    <property type="entry name" value="4Fe-4S ferredoxins"/>
    <property type="match status" value="1"/>
</dbReference>
<evidence type="ECO:0000256" key="3">
    <source>
        <dbReference type="ARBA" id="ARBA00023004"/>
    </source>
</evidence>
<dbReference type="Proteomes" id="UP001057522">
    <property type="component" value="Unassembled WGS sequence"/>
</dbReference>
<evidence type="ECO:0000313" key="10">
    <source>
        <dbReference type="Proteomes" id="UP001057522"/>
    </source>
</evidence>
<sequence length="812" mass="91431">MEMIQIKIDNREILCKEGETILNVARANDIFIPAICYLSCCSPTLACKMCMVEADGKRVYACNAKVKEGMEVVVNTPEIEEERIAIMQTYDVNHPLQCGVCDKSGECELQNYTHYVGIREQKYALKDDYKAFNHWGQTVYDPNLCIVCERCVTLCKDKIGKAYIKTIKRDGEMPDKEYKETMPKDAFGVWNKAKKSLIGPSGSGDCQDCGECASVCPVGALGIGHFQYQSNAWELEKIPSTCVYCGNGCPLTYEVKQESISGEKRKIYRVTSDWNFATLCPAGRLAFETNHQEIPYETLKNKDAFNATIVAFKESKTIRFLGNVTNEEALILQTLKQRYNYRLVCDEVFAFQEFLAEFASGSGSLGKATQKEITQSTFVMCFGGAMSYDMPVVTHSINNAMKQNKGATLAYFHTMRDCVASGFVKPANLVEAFYKPQSEEAFALLLASICIPEIPHSLKDQIQKYEKKIFKEIIQSNEKSETAEEIKENKEILSSELVEYCLLEEANCAFKKDNLEFDIEALRKMALSAENPILIVGLDVYRAKNAKNIARILALIEKYSKFKIMLLPPSPNALGISLICELSQEKEGYTIGYNTKGDFRIGTESDNVLIMPYLQEQEGTFVNVDKRVVPLSNAIPYKGYELNDIAKELGLDLEHTIDYTQELPMQKGFRCVEYDSLKYGFLNDGTEIRGYLLNPLIEEKEIKVEEVRLDLLESYNLYARDAMAHFSRETLQSQLLYSKNGLQVSEALAKSLGVESGNLVEVIFDDSKVLAVEVVVDKEMEGGIAALGVCGLEKFEYFPQSRYARAQIKVIK</sequence>
<dbReference type="InterPro" id="IPR036010">
    <property type="entry name" value="2Fe-2S_ferredoxin-like_sf"/>
</dbReference>
<evidence type="ECO:0000256" key="1">
    <source>
        <dbReference type="ARBA" id="ARBA00022485"/>
    </source>
</evidence>
<feature type="domain" description="4Fe-4S ferredoxin-type" evidence="6">
    <location>
        <begin position="194"/>
        <end position="226"/>
    </location>
</feature>
<dbReference type="Gene3D" id="3.30.70.20">
    <property type="match status" value="1"/>
</dbReference>
<comment type="caution">
    <text evidence="9">The sequence shown here is derived from an EMBL/GenBank/DDBJ whole genome shotgun (WGS) entry which is preliminary data.</text>
</comment>
<dbReference type="PROSITE" id="PS00198">
    <property type="entry name" value="4FE4S_FER_1"/>
    <property type="match status" value="1"/>
</dbReference>
<evidence type="ECO:0000256" key="2">
    <source>
        <dbReference type="ARBA" id="ARBA00022723"/>
    </source>
</evidence>
<organism evidence="9 10">
    <name type="scientific">Helicobacter colisuis</name>
    <dbReference type="NCBI Taxonomy" id="2949739"/>
    <lineage>
        <taxon>Bacteria</taxon>
        <taxon>Pseudomonadati</taxon>
        <taxon>Campylobacterota</taxon>
        <taxon>Epsilonproteobacteria</taxon>
        <taxon>Campylobacterales</taxon>
        <taxon>Helicobacteraceae</taxon>
        <taxon>Helicobacter</taxon>
    </lineage>
</organism>
<dbReference type="PROSITE" id="PS51669">
    <property type="entry name" value="4FE4S_MOW_BIS_MGD"/>
    <property type="match status" value="1"/>
</dbReference>
<evidence type="ECO:0000259" key="8">
    <source>
        <dbReference type="PROSITE" id="PS51839"/>
    </source>
</evidence>
<dbReference type="SMART" id="SM00926">
    <property type="entry name" value="Molybdop_Fe4S4"/>
    <property type="match status" value="1"/>
</dbReference>
<dbReference type="RefSeq" id="WP_250604131.1">
    <property type="nucleotide sequence ID" value="NZ_JAMOKX010000003.1"/>
</dbReference>
<dbReference type="InterPro" id="IPR001041">
    <property type="entry name" value="2Fe-2S_ferredoxin-type"/>
</dbReference>
<feature type="domain" description="4Fe-4S Mo/W bis-MGD-type" evidence="7">
    <location>
        <begin position="235"/>
        <end position="294"/>
    </location>
</feature>
<evidence type="ECO:0000259" key="7">
    <source>
        <dbReference type="PROSITE" id="PS51669"/>
    </source>
</evidence>
<dbReference type="PANTHER" id="PTHR24960:SF84">
    <property type="entry name" value="HYDROGENASE SUBUNIT"/>
    <property type="match status" value="1"/>
</dbReference>
<keyword evidence="4" id="KW-0411">Iron-sulfur</keyword>